<proteinExistence type="inferred from homology"/>
<evidence type="ECO:0000256" key="3">
    <source>
        <dbReference type="ARBA" id="ARBA00022801"/>
    </source>
</evidence>
<feature type="domain" description="Peptidase S8/S53" evidence="7">
    <location>
        <begin position="158"/>
        <end position="450"/>
    </location>
</feature>
<keyword evidence="11" id="KW-1185">Reference proteome</keyword>
<dbReference type="GO" id="GO:0004252">
    <property type="term" value="F:serine-type endopeptidase activity"/>
    <property type="evidence" value="ECO:0007669"/>
    <property type="project" value="UniProtKB-UniRule"/>
</dbReference>
<keyword evidence="2 5" id="KW-0645">Protease</keyword>
<protein>
    <recommendedName>
        <fullName evidence="12">Peptidase S8/S53 domain-containing protein</fullName>
    </recommendedName>
</protein>
<feature type="chain" id="PRO_5012886170" description="Peptidase S8/S53 domain-containing protein" evidence="6">
    <location>
        <begin position="34"/>
        <end position="1253"/>
    </location>
</feature>
<dbReference type="PROSITE" id="PS51892">
    <property type="entry name" value="SUBTILASE"/>
    <property type="match status" value="1"/>
</dbReference>
<evidence type="ECO:0008006" key="12">
    <source>
        <dbReference type="Google" id="ProtNLM"/>
    </source>
</evidence>
<evidence type="ECO:0000259" key="9">
    <source>
        <dbReference type="Pfam" id="PF20009"/>
    </source>
</evidence>
<gene>
    <name evidence="10" type="ORF">RG47T_3422</name>
</gene>
<dbReference type="InterPro" id="IPR008979">
    <property type="entry name" value="Galactose-bd-like_sf"/>
</dbReference>
<evidence type="ECO:0000256" key="5">
    <source>
        <dbReference type="PROSITE-ProRule" id="PRU01240"/>
    </source>
</evidence>
<dbReference type="AlphaFoldDB" id="A0A1Q6A1U0"/>
<dbReference type="GO" id="GO:0006508">
    <property type="term" value="P:proteolysis"/>
    <property type="evidence" value="ECO:0007669"/>
    <property type="project" value="UniProtKB-KW"/>
</dbReference>
<evidence type="ECO:0000256" key="4">
    <source>
        <dbReference type="ARBA" id="ARBA00022825"/>
    </source>
</evidence>
<dbReference type="InterPro" id="IPR045474">
    <property type="entry name" value="GEVED"/>
</dbReference>
<dbReference type="STRING" id="1302689.RG47T_3422"/>
<dbReference type="SUPFAM" id="SSF52743">
    <property type="entry name" value="Subtilisin-like"/>
    <property type="match status" value="1"/>
</dbReference>
<dbReference type="Gene3D" id="2.60.120.380">
    <property type="match status" value="1"/>
</dbReference>
<dbReference type="Pfam" id="PF18962">
    <property type="entry name" value="Por_Secre_tail"/>
    <property type="match status" value="1"/>
</dbReference>
<organism evidence="10 11">
    <name type="scientific">Mucilaginibacter polytrichastri</name>
    <dbReference type="NCBI Taxonomy" id="1302689"/>
    <lineage>
        <taxon>Bacteria</taxon>
        <taxon>Pseudomonadati</taxon>
        <taxon>Bacteroidota</taxon>
        <taxon>Sphingobacteriia</taxon>
        <taxon>Sphingobacteriales</taxon>
        <taxon>Sphingobacteriaceae</taxon>
        <taxon>Mucilaginibacter</taxon>
    </lineage>
</organism>
<dbReference type="NCBIfam" id="TIGR04183">
    <property type="entry name" value="Por_Secre_tail"/>
    <property type="match status" value="1"/>
</dbReference>
<keyword evidence="3 5" id="KW-0378">Hydrolase</keyword>
<evidence type="ECO:0000313" key="10">
    <source>
        <dbReference type="EMBL" id="OKS87958.1"/>
    </source>
</evidence>
<comment type="caution">
    <text evidence="10">The sequence shown here is derived from an EMBL/GenBank/DDBJ whole genome shotgun (WGS) entry which is preliminary data.</text>
</comment>
<dbReference type="InterPro" id="IPR026444">
    <property type="entry name" value="Secre_tail"/>
</dbReference>
<evidence type="ECO:0000259" key="7">
    <source>
        <dbReference type="Pfam" id="PF00082"/>
    </source>
</evidence>
<name>A0A1Q6A1U0_9SPHI</name>
<dbReference type="OrthoDB" id="9792152at2"/>
<evidence type="ECO:0000256" key="2">
    <source>
        <dbReference type="ARBA" id="ARBA00022670"/>
    </source>
</evidence>
<dbReference type="Proteomes" id="UP000186720">
    <property type="component" value="Unassembled WGS sequence"/>
</dbReference>
<feature type="domain" description="GEVED" evidence="9">
    <location>
        <begin position="668"/>
        <end position="744"/>
    </location>
</feature>
<dbReference type="EMBL" id="MPPL01000001">
    <property type="protein sequence ID" value="OKS87958.1"/>
    <property type="molecule type" value="Genomic_DNA"/>
</dbReference>
<dbReference type="PROSITE" id="PS00138">
    <property type="entry name" value="SUBTILASE_SER"/>
    <property type="match status" value="1"/>
</dbReference>
<keyword evidence="6" id="KW-0732">Signal</keyword>
<keyword evidence="4 5" id="KW-0720">Serine protease</keyword>
<evidence type="ECO:0000256" key="1">
    <source>
        <dbReference type="ARBA" id="ARBA00011073"/>
    </source>
</evidence>
<evidence type="ECO:0000259" key="8">
    <source>
        <dbReference type="Pfam" id="PF18962"/>
    </source>
</evidence>
<dbReference type="InterPro" id="IPR050131">
    <property type="entry name" value="Peptidase_S8_subtilisin-like"/>
</dbReference>
<dbReference type="SUPFAM" id="SSF49785">
    <property type="entry name" value="Galactose-binding domain-like"/>
    <property type="match status" value="1"/>
</dbReference>
<feature type="domain" description="Secretion system C-terminal sorting" evidence="8">
    <location>
        <begin position="1175"/>
        <end position="1251"/>
    </location>
</feature>
<sequence>MLCICCNRPIMNKPRFALIVCLVSCLLFNRAWAQQALVSETKKAELSALSQQYSQQYQAGKLQLQSLAAKHNWKLTNKRKDGGITVLHAISKLGFPIYVKTDNNVISAATTRTNLVQPGGSLNLNLNGSSSYLNGKLAIWDGGSVLTTHQEFAGKTITLKDPNSAVSEHSTHVAGTMIARGAYAPAKGMAFGATTLLSYDFDNDITEMAAAAPNLLLSNHSYGTIAGWDYDSDASRWNWYGLPGDNVDYNFGFYDSQAQAWDKIAYTQPYYLIVESAGNNRGYPGPAVGDDYWGYKTRVNPTTLVDMGPRPANISSNTGYDIIPDFANAKNILTVGAVNQLPFGPSTRSDVAIAYFSSWGPTDDGRIKPDICGMGVDVLSSGSGSNTSYVTLSGTSMASPNVTGSLYLLQEYYAKQNAGVFMKSATLKGLACHTAFDGGNVGPDYIYGWGLLDMQKAAQAITDNGTKSLISENTLTQGQTKTFTVTASGAGALVASITWTDPQGTLSADGTINDRTPKLVNDLDIRVSDGTNTFMPWVLNPDQPAATATTGDNIRDNIEQVYVDKVVPGKQYTITVTHKKTLPAAGQDYSLVVTGIGGSAYCASVPAATDSRINNFKFASIDNTPAAGCTTYTDYSGTLTAQLEPGKTYPLSLAVGACSGNNLNKIAKVFADWNGDGDFDDTGELIGTSNVISATGTFVTNITIPGNVTVGNYSRLRIVLTETTDPSAVTACSSIKGQTQDYRLQFIQPALDAGAIAVSGNTAAGNCAGKTNFTVTIKNFGTSTLASIPVTLTITAPDNTITTFNETYTGSLTPGTQAEYTFNNTYTTVAGATYALTGATNLPGDFVSSNNNATATLVIAALPVANNLTAYYCNNTKSYQLAGTADGALLWYQNANDVIPIAVGASVTTGTPPVNNTYYAGINDFSGTVGPATKGVFTGGGYNQFTPAVNVTTQIPIVIESARLYIGYGGKITFNATDASGQIVSTVTINAAATRTTPVLGTATDDPADQGKVYDLNLILPAAGSYTISVAYDDSASIFRSNAGVTGYPFTIGGIFSITGNTATPGSTGYYYYLYNVKVHSYGCVSASRQAVALIKPVITQNGNVLSSNYTTGNQWYYNGTMITGATGQTYTATESGNYQVSVVVGTGCESISDNYAFAIIALHPDNSTDIGLTIYPVPASTALNVLFVAKAAGDVQLSFVNSVGQVAFTDNRTIDAGNFSTALNVSGLSPGTYVLRVLLAGKLYAKKVIIIR</sequence>
<comment type="similarity">
    <text evidence="1 5">Belongs to the peptidase S8 family.</text>
</comment>
<dbReference type="PANTHER" id="PTHR43806">
    <property type="entry name" value="PEPTIDASE S8"/>
    <property type="match status" value="1"/>
</dbReference>
<dbReference type="Pfam" id="PF20009">
    <property type="entry name" value="GEVED"/>
    <property type="match status" value="1"/>
</dbReference>
<feature type="active site" description="Charge relay system" evidence="5">
    <location>
        <position position="141"/>
    </location>
</feature>
<evidence type="ECO:0000256" key="6">
    <source>
        <dbReference type="SAM" id="SignalP"/>
    </source>
</evidence>
<feature type="active site" description="Charge relay system" evidence="5">
    <location>
        <position position="169"/>
    </location>
</feature>
<accession>A0A1Q6A1U0</accession>
<dbReference type="Gene3D" id="3.40.50.200">
    <property type="entry name" value="Peptidase S8/S53 domain"/>
    <property type="match status" value="1"/>
</dbReference>
<feature type="signal peptide" evidence="6">
    <location>
        <begin position="1"/>
        <end position="33"/>
    </location>
</feature>
<reference evidence="10 11" key="1">
    <citation type="submission" date="2016-11" db="EMBL/GenBank/DDBJ databases">
        <title>Whole Genome Sequencing of Mucilaginibacter polytrichastri RG4-7(T) isolated from the moss sample.</title>
        <authorList>
            <person name="Li Y."/>
        </authorList>
    </citation>
    <scope>NUCLEOTIDE SEQUENCE [LARGE SCALE GENOMIC DNA]</scope>
    <source>
        <strain evidence="10 11">RG4-7</strain>
    </source>
</reference>
<dbReference type="InterPro" id="IPR023828">
    <property type="entry name" value="Peptidase_S8_Ser-AS"/>
</dbReference>
<evidence type="ECO:0000313" key="11">
    <source>
        <dbReference type="Proteomes" id="UP000186720"/>
    </source>
</evidence>
<dbReference type="Pfam" id="PF00082">
    <property type="entry name" value="Peptidase_S8"/>
    <property type="match status" value="1"/>
</dbReference>
<dbReference type="InterPro" id="IPR000209">
    <property type="entry name" value="Peptidase_S8/S53_dom"/>
</dbReference>
<dbReference type="PANTHER" id="PTHR43806:SF11">
    <property type="entry name" value="CEREVISIN-RELATED"/>
    <property type="match status" value="1"/>
</dbReference>
<feature type="active site" description="Charge relay system" evidence="5">
    <location>
        <position position="396"/>
    </location>
</feature>
<dbReference type="InterPro" id="IPR036852">
    <property type="entry name" value="Peptidase_S8/S53_dom_sf"/>
</dbReference>